<evidence type="ECO:0000313" key="2">
    <source>
        <dbReference type="Proteomes" id="UP000190675"/>
    </source>
</evidence>
<sequence length="64" mass="7198">MQEGSIERAVTVLSRVCTVSVHQSSRSVWICIGNYHGKRIETKDRSMRGAIGSWIKTASYWGNL</sequence>
<dbReference type="AlphaFoldDB" id="A0A1M5NCU9"/>
<dbReference type="EMBL" id="LT670818">
    <property type="protein sequence ID" value="SHG87321.1"/>
    <property type="molecule type" value="Genomic_DNA"/>
</dbReference>
<evidence type="ECO:0000313" key="1">
    <source>
        <dbReference type="EMBL" id="SHG87321.1"/>
    </source>
</evidence>
<organism evidence="1 2">
    <name type="scientific">Bradyrhizobium erythrophlei</name>
    <dbReference type="NCBI Taxonomy" id="1437360"/>
    <lineage>
        <taxon>Bacteria</taxon>
        <taxon>Pseudomonadati</taxon>
        <taxon>Pseudomonadota</taxon>
        <taxon>Alphaproteobacteria</taxon>
        <taxon>Hyphomicrobiales</taxon>
        <taxon>Nitrobacteraceae</taxon>
        <taxon>Bradyrhizobium</taxon>
    </lineage>
</organism>
<accession>A0A1M5NCU9</accession>
<gene>
    <name evidence="1" type="ORF">SAMN05444169_4570</name>
</gene>
<name>A0A1M5NCU9_9BRAD</name>
<dbReference type="Proteomes" id="UP000190675">
    <property type="component" value="Chromosome I"/>
</dbReference>
<reference evidence="1 2" key="1">
    <citation type="submission" date="2016-11" db="EMBL/GenBank/DDBJ databases">
        <authorList>
            <person name="Jaros S."/>
            <person name="Januszkiewicz K."/>
            <person name="Wedrychowicz H."/>
        </authorList>
    </citation>
    <scope>NUCLEOTIDE SEQUENCE [LARGE SCALE GENOMIC DNA]</scope>
    <source>
        <strain evidence="1 2">GAS242</strain>
    </source>
</reference>
<proteinExistence type="predicted"/>
<protein>
    <submittedName>
        <fullName evidence="1">Uncharacterized protein</fullName>
    </submittedName>
</protein>